<dbReference type="RefSeq" id="WP_100381265.1">
    <property type="nucleotide sequence ID" value="NZ_LT629750.1"/>
</dbReference>
<dbReference type="Pfam" id="PF00072">
    <property type="entry name" value="Response_reg"/>
    <property type="match status" value="1"/>
</dbReference>
<name>A0A1H1RYN7_9BRAD</name>
<evidence type="ECO:0000313" key="3">
    <source>
        <dbReference type="EMBL" id="SDS40800.1"/>
    </source>
</evidence>
<dbReference type="InterPro" id="IPR001789">
    <property type="entry name" value="Sig_transdc_resp-reg_receiver"/>
</dbReference>
<dbReference type="AlphaFoldDB" id="A0A1H1RYN7"/>
<accession>A0A1H1RYN7</accession>
<gene>
    <name evidence="3" type="ORF">SAMN05444158_1970</name>
</gene>
<dbReference type="EMBL" id="LT629750">
    <property type="protein sequence ID" value="SDS40800.1"/>
    <property type="molecule type" value="Genomic_DNA"/>
</dbReference>
<keyword evidence="4" id="KW-1185">Reference proteome</keyword>
<sequence length="122" mass="13268">MAETVYIVDPLPDERRRIVDALAGEPVVVKSYEGAVQFLNEVAATASGCVLVPLDLPGIGLRALIHEINRRQLPLAVVVIGRDSEFAIAIELVRSGAFDFLEHPFSDRRLRSVVRCAISGCA</sequence>
<evidence type="ECO:0000313" key="4">
    <source>
        <dbReference type="Proteomes" id="UP000243904"/>
    </source>
</evidence>
<proteinExistence type="predicted"/>
<dbReference type="Gene3D" id="3.40.50.2300">
    <property type="match status" value="1"/>
</dbReference>
<protein>
    <submittedName>
        <fullName evidence="3">Response regulator receiver domain-containing protein</fullName>
    </submittedName>
</protein>
<dbReference type="InterPro" id="IPR011006">
    <property type="entry name" value="CheY-like_superfamily"/>
</dbReference>
<dbReference type="Proteomes" id="UP000243904">
    <property type="component" value="Chromosome I"/>
</dbReference>
<dbReference type="SUPFAM" id="SSF52172">
    <property type="entry name" value="CheY-like"/>
    <property type="match status" value="1"/>
</dbReference>
<organism evidence="3 4">
    <name type="scientific">Bradyrhizobium canariense</name>
    <dbReference type="NCBI Taxonomy" id="255045"/>
    <lineage>
        <taxon>Bacteria</taxon>
        <taxon>Pseudomonadati</taxon>
        <taxon>Pseudomonadota</taxon>
        <taxon>Alphaproteobacteria</taxon>
        <taxon>Hyphomicrobiales</taxon>
        <taxon>Nitrobacteraceae</taxon>
        <taxon>Bradyrhizobium</taxon>
    </lineage>
</organism>
<dbReference type="GO" id="GO:0000160">
    <property type="term" value="P:phosphorelay signal transduction system"/>
    <property type="evidence" value="ECO:0007669"/>
    <property type="project" value="InterPro"/>
</dbReference>
<reference evidence="4" key="1">
    <citation type="submission" date="2016-10" db="EMBL/GenBank/DDBJ databases">
        <authorList>
            <person name="Varghese N."/>
            <person name="Submissions S."/>
        </authorList>
    </citation>
    <scope>NUCLEOTIDE SEQUENCE [LARGE SCALE GENOMIC DNA]</scope>
    <source>
        <strain evidence="4">GAS369</strain>
    </source>
</reference>
<dbReference type="PROSITE" id="PS50110">
    <property type="entry name" value="RESPONSE_REGULATORY"/>
    <property type="match status" value="1"/>
</dbReference>
<dbReference type="SMART" id="SM00448">
    <property type="entry name" value="REC"/>
    <property type="match status" value="1"/>
</dbReference>
<feature type="domain" description="Response regulatory" evidence="2">
    <location>
        <begin position="4"/>
        <end position="118"/>
    </location>
</feature>
<evidence type="ECO:0000256" key="1">
    <source>
        <dbReference type="PROSITE-ProRule" id="PRU00169"/>
    </source>
</evidence>
<comment type="caution">
    <text evidence="1">Lacks conserved residue(s) required for the propagation of feature annotation.</text>
</comment>
<evidence type="ECO:0000259" key="2">
    <source>
        <dbReference type="PROSITE" id="PS50110"/>
    </source>
</evidence>